<accession>A0A3Q3WID6</accession>
<dbReference type="Gene3D" id="3.30.450.30">
    <property type="entry name" value="Dynein light chain 2a, cytoplasmic"/>
    <property type="match status" value="1"/>
</dbReference>
<keyword evidence="2" id="KW-0009">Actin-binding</keyword>
<dbReference type="GO" id="GO:0030833">
    <property type="term" value="P:regulation of actin filament polymerization"/>
    <property type="evidence" value="ECO:0007669"/>
    <property type="project" value="TreeGrafter"/>
</dbReference>
<dbReference type="SMART" id="SM00392">
    <property type="entry name" value="PROF"/>
    <property type="match status" value="1"/>
</dbReference>
<name>A0A3Q3WID6_MOLML</name>
<dbReference type="GO" id="GO:0003779">
    <property type="term" value="F:actin binding"/>
    <property type="evidence" value="ECO:0007669"/>
    <property type="project" value="UniProtKB-KW"/>
</dbReference>
<dbReference type="Pfam" id="PF00235">
    <property type="entry name" value="Profilin"/>
    <property type="match status" value="1"/>
</dbReference>
<evidence type="ECO:0000256" key="2">
    <source>
        <dbReference type="RuleBase" id="RU003909"/>
    </source>
</evidence>
<dbReference type="Proteomes" id="UP000261620">
    <property type="component" value="Unplaced"/>
</dbReference>
<dbReference type="PROSITE" id="PS00414">
    <property type="entry name" value="PROFILIN"/>
    <property type="match status" value="1"/>
</dbReference>
<evidence type="ECO:0000256" key="1">
    <source>
        <dbReference type="ARBA" id="ARBA00010058"/>
    </source>
</evidence>
<dbReference type="Ensembl" id="ENSMMOT00000014758.1">
    <property type="protein sequence ID" value="ENSMMOP00000014523.1"/>
    <property type="gene ID" value="ENSMMOG00000011106.1"/>
</dbReference>
<dbReference type="InterPro" id="IPR005455">
    <property type="entry name" value="PFN_euk"/>
</dbReference>
<dbReference type="STRING" id="94237.ENSMMOP00000014523"/>
<dbReference type="AlphaFoldDB" id="A0A3Q3WID6"/>
<sequence>MSWEAYIDSLKGPDSSGTCPVEEAAIWGNNPMSVWATTPGLSTITLEEIKMLCGDRKSFQMCGPSIGGKKCFVLKDEMDEDGMHVLNLKTTKDNDGNAYLISVGKAKTCLIIARGTKDAKGGQVCNKVQSITNYLWNSGM</sequence>
<proteinExistence type="inferred from homology"/>
<dbReference type="SUPFAM" id="SSF55770">
    <property type="entry name" value="Profilin (actin-binding protein)"/>
    <property type="match status" value="1"/>
</dbReference>
<reference evidence="3" key="2">
    <citation type="submission" date="2025-09" db="UniProtKB">
        <authorList>
            <consortium name="Ensembl"/>
        </authorList>
    </citation>
    <scope>IDENTIFICATION</scope>
</reference>
<organism evidence="3 4">
    <name type="scientific">Mola mola</name>
    <name type="common">Ocean sunfish</name>
    <name type="synonym">Tetraodon mola</name>
    <dbReference type="NCBI Taxonomy" id="94237"/>
    <lineage>
        <taxon>Eukaryota</taxon>
        <taxon>Metazoa</taxon>
        <taxon>Chordata</taxon>
        <taxon>Craniata</taxon>
        <taxon>Vertebrata</taxon>
        <taxon>Euteleostomi</taxon>
        <taxon>Actinopterygii</taxon>
        <taxon>Neopterygii</taxon>
        <taxon>Teleostei</taxon>
        <taxon>Neoteleostei</taxon>
        <taxon>Acanthomorphata</taxon>
        <taxon>Eupercaria</taxon>
        <taxon>Tetraodontiformes</taxon>
        <taxon>Molidae</taxon>
        <taxon>Mola</taxon>
    </lineage>
</organism>
<dbReference type="PANTHER" id="PTHR13936">
    <property type="entry name" value="PROFILIN"/>
    <property type="match status" value="1"/>
</dbReference>
<dbReference type="GO" id="GO:0032233">
    <property type="term" value="P:positive regulation of actin filament bundle assembly"/>
    <property type="evidence" value="ECO:0007669"/>
    <property type="project" value="TreeGrafter"/>
</dbReference>
<dbReference type="OMA" id="VEQAAIC"/>
<dbReference type="GO" id="GO:0005737">
    <property type="term" value="C:cytoplasm"/>
    <property type="evidence" value="ECO:0007669"/>
    <property type="project" value="TreeGrafter"/>
</dbReference>
<dbReference type="InterPro" id="IPR027310">
    <property type="entry name" value="Profilin_CS"/>
</dbReference>
<protein>
    <recommendedName>
        <fullName evidence="2">Profilin</fullName>
    </recommendedName>
</protein>
<evidence type="ECO:0000313" key="3">
    <source>
        <dbReference type="Ensembl" id="ENSMMOP00000014523.1"/>
    </source>
</evidence>
<keyword evidence="4" id="KW-1185">Reference proteome</keyword>
<dbReference type="InterPro" id="IPR048278">
    <property type="entry name" value="PFN"/>
</dbReference>
<reference evidence="3" key="1">
    <citation type="submission" date="2025-08" db="UniProtKB">
        <authorList>
            <consortium name="Ensembl"/>
        </authorList>
    </citation>
    <scope>IDENTIFICATION</scope>
</reference>
<comment type="similarity">
    <text evidence="1 2">Belongs to the profilin family.</text>
</comment>
<dbReference type="InterPro" id="IPR036140">
    <property type="entry name" value="PFN_sf"/>
</dbReference>
<evidence type="ECO:0000313" key="4">
    <source>
        <dbReference type="Proteomes" id="UP000261620"/>
    </source>
</evidence>